<keyword evidence="12 19" id="KW-0675">Receptor</keyword>
<dbReference type="Gene3D" id="2.170.130.10">
    <property type="entry name" value="TonB-dependent receptor, plug domain"/>
    <property type="match status" value="1"/>
</dbReference>
<feature type="chain" id="PRO_5017336655" evidence="16">
    <location>
        <begin position="31"/>
        <end position="723"/>
    </location>
</feature>
<dbReference type="InterPro" id="IPR036942">
    <property type="entry name" value="Beta-barrel_TonB_sf"/>
</dbReference>
<dbReference type="Pfam" id="PF07715">
    <property type="entry name" value="Plug"/>
    <property type="match status" value="1"/>
</dbReference>
<dbReference type="InterPro" id="IPR037066">
    <property type="entry name" value="Plug_dom_sf"/>
</dbReference>
<comment type="caution">
    <text evidence="19">The sequence shown here is derived from an EMBL/GenBank/DDBJ whole genome shotgun (WGS) entry which is preliminary data.</text>
</comment>
<dbReference type="GO" id="GO:0038023">
    <property type="term" value="F:signaling receptor activity"/>
    <property type="evidence" value="ECO:0007669"/>
    <property type="project" value="InterPro"/>
</dbReference>
<dbReference type="SUPFAM" id="SSF56935">
    <property type="entry name" value="Porins"/>
    <property type="match status" value="1"/>
</dbReference>
<dbReference type="PANTHER" id="PTHR32552:SF74">
    <property type="entry name" value="HYDROXAMATE SIDEROPHORE RECEPTOR FHUE"/>
    <property type="match status" value="1"/>
</dbReference>
<keyword evidence="8" id="KW-0408">Iron</keyword>
<evidence type="ECO:0000256" key="3">
    <source>
        <dbReference type="ARBA" id="ARBA00022448"/>
    </source>
</evidence>
<comment type="subcellular location">
    <subcellularLocation>
        <location evidence="1 14">Cell outer membrane</location>
        <topology evidence="1 14">Multi-pass membrane protein</topology>
    </subcellularLocation>
</comment>
<keyword evidence="20" id="KW-1185">Reference proteome</keyword>
<dbReference type="PANTHER" id="PTHR32552">
    <property type="entry name" value="FERRICHROME IRON RECEPTOR-RELATED"/>
    <property type="match status" value="1"/>
</dbReference>
<evidence type="ECO:0000256" key="16">
    <source>
        <dbReference type="SAM" id="SignalP"/>
    </source>
</evidence>
<evidence type="ECO:0000256" key="8">
    <source>
        <dbReference type="ARBA" id="ARBA00023004"/>
    </source>
</evidence>
<dbReference type="RefSeq" id="WP_119593129.1">
    <property type="nucleotide sequence ID" value="NZ_QXFM01000107.1"/>
</dbReference>
<keyword evidence="7 16" id="KW-0732">Signal</keyword>
<comment type="similarity">
    <text evidence="2 14 15">Belongs to the TonB-dependent receptor family.</text>
</comment>
<dbReference type="InterPro" id="IPR039426">
    <property type="entry name" value="TonB-dep_rcpt-like"/>
</dbReference>
<keyword evidence="11 14" id="KW-0472">Membrane</keyword>
<dbReference type="EMBL" id="QXFM01000107">
    <property type="protein sequence ID" value="RIV84139.1"/>
    <property type="molecule type" value="Genomic_DNA"/>
</dbReference>
<keyword evidence="6 14" id="KW-0812">Transmembrane</keyword>
<dbReference type="FunFam" id="2.170.130.10:FF:000010">
    <property type="entry name" value="Ferripyoverdine receptor"/>
    <property type="match status" value="1"/>
</dbReference>
<name>A0A3A1P4C3_9SPHN</name>
<dbReference type="Pfam" id="PF00593">
    <property type="entry name" value="TonB_dep_Rec_b-barrel"/>
    <property type="match status" value="1"/>
</dbReference>
<dbReference type="GO" id="GO:0009279">
    <property type="term" value="C:cell outer membrane"/>
    <property type="evidence" value="ECO:0007669"/>
    <property type="project" value="UniProtKB-SubCell"/>
</dbReference>
<organism evidence="19 20">
    <name type="scientific">Aurantiacibacter xanthus</name>
    <dbReference type="NCBI Taxonomy" id="1784712"/>
    <lineage>
        <taxon>Bacteria</taxon>
        <taxon>Pseudomonadati</taxon>
        <taxon>Pseudomonadota</taxon>
        <taxon>Alphaproteobacteria</taxon>
        <taxon>Sphingomonadales</taxon>
        <taxon>Erythrobacteraceae</taxon>
        <taxon>Aurantiacibacter</taxon>
    </lineage>
</organism>
<proteinExistence type="inferred from homology"/>
<keyword evidence="10 15" id="KW-0798">TonB box</keyword>
<evidence type="ECO:0000256" key="6">
    <source>
        <dbReference type="ARBA" id="ARBA00022692"/>
    </source>
</evidence>
<evidence type="ECO:0000256" key="14">
    <source>
        <dbReference type="PROSITE-ProRule" id="PRU01360"/>
    </source>
</evidence>
<dbReference type="PROSITE" id="PS52016">
    <property type="entry name" value="TONB_DEPENDENT_REC_3"/>
    <property type="match status" value="1"/>
</dbReference>
<evidence type="ECO:0000256" key="4">
    <source>
        <dbReference type="ARBA" id="ARBA00022452"/>
    </source>
</evidence>
<sequence>MSVPRIPGLRAGTSLSVLLLALAAPSVASASDRADDDVPANVIIVTAAMPEGVGIGTRLPLTIAETPQTISIIDRKRLDEQHLVTLDDVMTNAPGVTVQPGTRLRTAYYSRGFVIDTLNFDGIPTSGWNEAVNTEDMAIYDRVELLRGASGLLQGTGNPSGTINLVRKRPGRDLSANATLSAGSWSNFRAEGDVSIPLTSGGDLRARAVGVVEDRDYYYDVGHRNKVLGYGTLEWNVTPRTVLAATIKWQDVRDDGTYMGVPRYSDGGALDLPRSRYTGADWSERNWNNTQLFAELRHDFGNDWEARLAVSRIDGDSDMTYASAYGAVDRATGLGPILYGGSYDFDNRETDLDGYVSGGFDLLGQRHQILIGGNYWDGHTRQVSYDLPGMFGPVNLFADRPVTVPRPDTRTWAGEQTTDTKQYGGYAVLRLKLAEPLTLIGGGRLSWWETETVRRASIGGPLTPTGRYQVDSEFTPYGGLVWKLGGPFSFYASYSSIFTPQSNLTHDGEVIDPMTGNNIEAGLKGSWFRDKLNASIALFRIRQNNRAQLDPDYPCAPGSTCAYIADGEVESKGIDAEIQGELAEGWSIQAGYTYTDTEYLRDRTAAGDPSGNQGQQFSTITPAHMVKLWTHYRVPALDGRLGVGAGVNWQSSFYVTSGGVRMTQGSYGVVDLRVDYALTPGIDLALNARNLFDKTYFAALGGTAWNNWYGEPRSVMATLRVRY</sequence>
<evidence type="ECO:0000256" key="12">
    <source>
        <dbReference type="ARBA" id="ARBA00023170"/>
    </source>
</evidence>
<dbReference type="GO" id="GO:0015891">
    <property type="term" value="P:siderophore transport"/>
    <property type="evidence" value="ECO:0007669"/>
    <property type="project" value="InterPro"/>
</dbReference>
<reference evidence="19 20" key="1">
    <citation type="submission" date="2018-08" db="EMBL/GenBank/DDBJ databases">
        <title>Erythrobacter zhengii sp.nov., a bacterium isolated from deep-sea sediment.</title>
        <authorList>
            <person name="Fang C."/>
            <person name="Wu Y.-H."/>
            <person name="Sun C."/>
            <person name="Wang H."/>
            <person name="Cheng H."/>
            <person name="Meng F.-X."/>
            <person name="Wang C.-S."/>
            <person name="Xu X.-W."/>
        </authorList>
    </citation>
    <scope>NUCLEOTIDE SEQUENCE [LARGE SCALE GENOMIC DNA]</scope>
    <source>
        <strain evidence="19 20">CCTCC AB 2015396</strain>
    </source>
</reference>
<evidence type="ECO:0000256" key="9">
    <source>
        <dbReference type="ARBA" id="ARBA00023065"/>
    </source>
</evidence>
<evidence type="ECO:0000256" key="13">
    <source>
        <dbReference type="ARBA" id="ARBA00023237"/>
    </source>
</evidence>
<accession>A0A3A1P4C3</accession>
<feature type="signal peptide" evidence="16">
    <location>
        <begin position="1"/>
        <end position="30"/>
    </location>
</feature>
<dbReference type="InterPro" id="IPR010105">
    <property type="entry name" value="TonB_sidphr_rcpt"/>
</dbReference>
<evidence type="ECO:0000256" key="7">
    <source>
        <dbReference type="ARBA" id="ARBA00022729"/>
    </source>
</evidence>
<evidence type="ECO:0000256" key="11">
    <source>
        <dbReference type="ARBA" id="ARBA00023136"/>
    </source>
</evidence>
<dbReference type="GO" id="GO:0015344">
    <property type="term" value="F:siderophore uptake transmembrane transporter activity"/>
    <property type="evidence" value="ECO:0007669"/>
    <property type="project" value="TreeGrafter"/>
</dbReference>
<feature type="domain" description="TonB-dependent receptor plug" evidence="18">
    <location>
        <begin position="64"/>
        <end position="162"/>
    </location>
</feature>
<dbReference type="Proteomes" id="UP000265366">
    <property type="component" value="Unassembled WGS sequence"/>
</dbReference>
<dbReference type="InterPro" id="IPR012910">
    <property type="entry name" value="Plug_dom"/>
</dbReference>
<dbReference type="AlphaFoldDB" id="A0A3A1P4C3"/>
<feature type="domain" description="TonB-dependent receptor-like beta-barrel" evidence="17">
    <location>
        <begin position="238"/>
        <end position="691"/>
    </location>
</feature>
<keyword evidence="3 14" id="KW-0813">Transport</keyword>
<evidence type="ECO:0000259" key="18">
    <source>
        <dbReference type="Pfam" id="PF07715"/>
    </source>
</evidence>
<protein>
    <submittedName>
        <fullName evidence="19">TonB-dependent siderophore receptor</fullName>
    </submittedName>
</protein>
<evidence type="ECO:0000256" key="5">
    <source>
        <dbReference type="ARBA" id="ARBA00022496"/>
    </source>
</evidence>
<keyword evidence="4 14" id="KW-1134">Transmembrane beta strand</keyword>
<evidence type="ECO:0000313" key="20">
    <source>
        <dbReference type="Proteomes" id="UP000265366"/>
    </source>
</evidence>
<dbReference type="InterPro" id="IPR000531">
    <property type="entry name" value="Beta-barrel_TonB"/>
</dbReference>
<evidence type="ECO:0000256" key="1">
    <source>
        <dbReference type="ARBA" id="ARBA00004571"/>
    </source>
</evidence>
<dbReference type="NCBIfam" id="TIGR01783">
    <property type="entry name" value="TonB-siderophor"/>
    <property type="match status" value="1"/>
</dbReference>
<dbReference type="OrthoDB" id="9760333at2"/>
<keyword evidence="9" id="KW-0406">Ion transport</keyword>
<evidence type="ECO:0000256" key="2">
    <source>
        <dbReference type="ARBA" id="ARBA00009810"/>
    </source>
</evidence>
<dbReference type="CDD" id="cd01347">
    <property type="entry name" value="ligand_gated_channel"/>
    <property type="match status" value="1"/>
</dbReference>
<keyword evidence="5" id="KW-0410">Iron transport</keyword>
<gene>
    <name evidence="19" type="ORF">D2V17_12020</name>
</gene>
<dbReference type="Gene3D" id="2.40.170.20">
    <property type="entry name" value="TonB-dependent receptor, beta-barrel domain"/>
    <property type="match status" value="1"/>
</dbReference>
<evidence type="ECO:0000256" key="10">
    <source>
        <dbReference type="ARBA" id="ARBA00023077"/>
    </source>
</evidence>
<evidence type="ECO:0000256" key="15">
    <source>
        <dbReference type="RuleBase" id="RU003357"/>
    </source>
</evidence>
<keyword evidence="13 14" id="KW-0998">Cell outer membrane</keyword>
<evidence type="ECO:0000259" key="17">
    <source>
        <dbReference type="Pfam" id="PF00593"/>
    </source>
</evidence>
<evidence type="ECO:0000313" key="19">
    <source>
        <dbReference type="EMBL" id="RIV84139.1"/>
    </source>
</evidence>